<dbReference type="EMBL" id="OE182460">
    <property type="protein sequence ID" value="CAD7574574.1"/>
    <property type="molecule type" value="Genomic_DNA"/>
</dbReference>
<accession>A0A7R9J8J9</accession>
<reference evidence="1" key="1">
    <citation type="submission" date="2020-11" db="EMBL/GenBank/DDBJ databases">
        <authorList>
            <person name="Tran Van P."/>
        </authorList>
    </citation>
    <scope>NUCLEOTIDE SEQUENCE</scope>
</reference>
<protein>
    <submittedName>
        <fullName evidence="1">(California timema) hypothetical protein</fullName>
    </submittedName>
</protein>
<dbReference type="AlphaFoldDB" id="A0A7R9J8J9"/>
<organism evidence="1">
    <name type="scientific">Timema californicum</name>
    <name type="common">California timema</name>
    <name type="synonym">Walking stick</name>
    <dbReference type="NCBI Taxonomy" id="61474"/>
    <lineage>
        <taxon>Eukaryota</taxon>
        <taxon>Metazoa</taxon>
        <taxon>Ecdysozoa</taxon>
        <taxon>Arthropoda</taxon>
        <taxon>Hexapoda</taxon>
        <taxon>Insecta</taxon>
        <taxon>Pterygota</taxon>
        <taxon>Neoptera</taxon>
        <taxon>Polyneoptera</taxon>
        <taxon>Phasmatodea</taxon>
        <taxon>Timematodea</taxon>
        <taxon>Timematoidea</taxon>
        <taxon>Timematidae</taxon>
        <taxon>Timema</taxon>
    </lineage>
</organism>
<dbReference type="SUPFAM" id="SSF47923">
    <property type="entry name" value="Ypt/Rab-GAP domain of gyp1p"/>
    <property type="match status" value="1"/>
</dbReference>
<sequence>MLLFNLHSLGIPDEQGKRALCWKLLLNYLPPSRKTWSETLTRKRELYKQFIGNRPLSWDHTFGGGGGGIICTDGTGGDSVHTDDLEPEGDANNSGLLLVLIPSPGLSVELRNGGEFVVGGTDVVGAS</sequence>
<evidence type="ECO:0000313" key="1">
    <source>
        <dbReference type="EMBL" id="CAD7574574.1"/>
    </source>
</evidence>
<gene>
    <name evidence="1" type="ORF">TCMB3V08_LOCUS7183</name>
</gene>
<proteinExistence type="predicted"/>
<dbReference type="InterPro" id="IPR035969">
    <property type="entry name" value="Rab-GAP_TBC_sf"/>
</dbReference>
<name>A0A7R9J8J9_TIMCA</name>